<dbReference type="Pfam" id="PF02567">
    <property type="entry name" value="PhzC-PhzF"/>
    <property type="match status" value="1"/>
</dbReference>
<name>A0A173MPZ7_9BACT</name>
<evidence type="ECO:0000256" key="2">
    <source>
        <dbReference type="ARBA" id="ARBA00023235"/>
    </source>
</evidence>
<evidence type="ECO:0000256" key="3">
    <source>
        <dbReference type="PIRSR" id="PIRSR016184-1"/>
    </source>
</evidence>
<dbReference type="OrthoDB" id="9788221at2"/>
<dbReference type="NCBIfam" id="TIGR00654">
    <property type="entry name" value="PhzF_family"/>
    <property type="match status" value="1"/>
</dbReference>
<dbReference type="PIRSF" id="PIRSF016184">
    <property type="entry name" value="PhzC_PhzF"/>
    <property type="match status" value="1"/>
</dbReference>
<dbReference type="Proteomes" id="UP000186917">
    <property type="component" value="Unassembled WGS sequence"/>
</dbReference>
<protein>
    <submittedName>
        <fullName evidence="4">Phenazine biosynthesis protein PhzF family</fullName>
    </submittedName>
</protein>
<gene>
    <name evidence="4" type="ORF">SAMN05421788_101952</name>
</gene>
<dbReference type="KEGG" id="fln:FLA_5568"/>
<dbReference type="GO" id="GO:0005737">
    <property type="term" value="C:cytoplasm"/>
    <property type="evidence" value="ECO:0007669"/>
    <property type="project" value="TreeGrafter"/>
</dbReference>
<dbReference type="STRING" id="477680.SAMN05421788_101952"/>
<keyword evidence="2" id="KW-0413">Isomerase</keyword>
<dbReference type="Gene3D" id="3.10.310.10">
    <property type="entry name" value="Diaminopimelate Epimerase, Chain A, domain 1"/>
    <property type="match status" value="2"/>
</dbReference>
<dbReference type="EMBL" id="FTOR01000001">
    <property type="protein sequence ID" value="SIS74554.1"/>
    <property type="molecule type" value="Genomic_DNA"/>
</dbReference>
<dbReference type="GO" id="GO:0016853">
    <property type="term" value="F:isomerase activity"/>
    <property type="evidence" value="ECO:0007669"/>
    <property type="project" value="UniProtKB-KW"/>
</dbReference>
<dbReference type="PANTHER" id="PTHR13774:SF17">
    <property type="entry name" value="PHENAZINE BIOSYNTHESIS-LIKE DOMAIN-CONTAINING PROTEIN"/>
    <property type="match status" value="1"/>
</dbReference>
<feature type="active site" evidence="3">
    <location>
        <position position="48"/>
    </location>
</feature>
<dbReference type="AlphaFoldDB" id="A0A173MPZ7"/>
<organism evidence="4 5">
    <name type="scientific">Filimonas lacunae</name>
    <dbReference type="NCBI Taxonomy" id="477680"/>
    <lineage>
        <taxon>Bacteria</taxon>
        <taxon>Pseudomonadati</taxon>
        <taxon>Bacteroidota</taxon>
        <taxon>Chitinophagia</taxon>
        <taxon>Chitinophagales</taxon>
        <taxon>Chitinophagaceae</taxon>
        <taxon>Filimonas</taxon>
    </lineage>
</organism>
<dbReference type="PANTHER" id="PTHR13774">
    <property type="entry name" value="PHENAZINE BIOSYNTHESIS PROTEIN"/>
    <property type="match status" value="1"/>
</dbReference>
<reference evidence="5" key="1">
    <citation type="submission" date="2017-01" db="EMBL/GenBank/DDBJ databases">
        <authorList>
            <person name="Varghese N."/>
            <person name="Submissions S."/>
        </authorList>
    </citation>
    <scope>NUCLEOTIDE SEQUENCE [LARGE SCALE GENOMIC DNA]</scope>
    <source>
        <strain evidence="5">DSM 21054</strain>
    </source>
</reference>
<evidence type="ECO:0000313" key="5">
    <source>
        <dbReference type="Proteomes" id="UP000186917"/>
    </source>
</evidence>
<evidence type="ECO:0000256" key="1">
    <source>
        <dbReference type="ARBA" id="ARBA00008270"/>
    </source>
</evidence>
<dbReference type="RefSeq" id="WP_076376148.1">
    <property type="nucleotide sequence ID" value="NZ_AP017422.1"/>
</dbReference>
<keyword evidence="5" id="KW-1185">Reference proteome</keyword>
<comment type="similarity">
    <text evidence="1">Belongs to the PhzF family.</text>
</comment>
<accession>A0A173MPZ7</accession>
<proteinExistence type="inferred from homology"/>
<sequence length="265" mass="29063">MNKKIMMLQVDAFTNQRFKGNPAAVCVLEEEISAELMQSIAAENNLAETAFVSRLADDFSLRWFTPTVEINLCGHATLATAHVLWEEGLLATDKKALFHSLSGLLTAEKKGDWIELNFPAVLTTNQVALPEKALQALGVKPVNSVFAKDRYLVEVASPEEVLAAEPDFQVLKHYDPVVVTSPGNSNMPYDFVSRSFVPSHGINEDPVTGSSHCGLVPYYAAQWKKHAFHAYQCSKRGGELKLQLAGDRVLMAGQAVTVIKGHLLL</sequence>
<dbReference type="InterPro" id="IPR003719">
    <property type="entry name" value="Phenazine_PhzF-like"/>
</dbReference>
<dbReference type="SUPFAM" id="SSF54506">
    <property type="entry name" value="Diaminopimelate epimerase-like"/>
    <property type="match status" value="1"/>
</dbReference>
<evidence type="ECO:0000313" key="4">
    <source>
        <dbReference type="EMBL" id="SIS74554.1"/>
    </source>
</evidence>